<protein>
    <submittedName>
        <fullName evidence="1">Uncharacterized protein</fullName>
    </submittedName>
</protein>
<dbReference type="EMBL" id="CAUYUJ010015205">
    <property type="protein sequence ID" value="CAK0851069.1"/>
    <property type="molecule type" value="Genomic_DNA"/>
</dbReference>
<dbReference type="Proteomes" id="UP001189429">
    <property type="component" value="Unassembled WGS sequence"/>
</dbReference>
<keyword evidence="2" id="KW-1185">Reference proteome</keyword>
<sequence length="117" mass="12853">MAKPTHWAPTVSRKCLYALRTITPSHSMAKPTHWLLTCITRSVPSMALRSLQEATFSTVGEGICKGSHTHRVKTRQSKAATTAGIRASRTPVCRTRSAQCFTAPLRSMSAEQRPQST</sequence>
<evidence type="ECO:0000313" key="1">
    <source>
        <dbReference type="EMBL" id="CAK0851069.1"/>
    </source>
</evidence>
<gene>
    <name evidence="1" type="ORF">PCOR1329_LOCUS43322</name>
</gene>
<organism evidence="1 2">
    <name type="scientific">Prorocentrum cordatum</name>
    <dbReference type="NCBI Taxonomy" id="2364126"/>
    <lineage>
        <taxon>Eukaryota</taxon>
        <taxon>Sar</taxon>
        <taxon>Alveolata</taxon>
        <taxon>Dinophyceae</taxon>
        <taxon>Prorocentrales</taxon>
        <taxon>Prorocentraceae</taxon>
        <taxon>Prorocentrum</taxon>
    </lineage>
</organism>
<reference evidence="1" key="1">
    <citation type="submission" date="2023-10" db="EMBL/GenBank/DDBJ databases">
        <authorList>
            <person name="Chen Y."/>
            <person name="Shah S."/>
            <person name="Dougan E. K."/>
            <person name="Thang M."/>
            <person name="Chan C."/>
        </authorList>
    </citation>
    <scope>NUCLEOTIDE SEQUENCE [LARGE SCALE GENOMIC DNA]</scope>
</reference>
<name>A0ABN9TY96_9DINO</name>
<accession>A0ABN9TY96</accession>
<proteinExistence type="predicted"/>
<comment type="caution">
    <text evidence="1">The sequence shown here is derived from an EMBL/GenBank/DDBJ whole genome shotgun (WGS) entry which is preliminary data.</text>
</comment>
<evidence type="ECO:0000313" key="2">
    <source>
        <dbReference type="Proteomes" id="UP001189429"/>
    </source>
</evidence>